<proteinExistence type="predicted"/>
<dbReference type="InterPro" id="IPR000726">
    <property type="entry name" value="Glyco_hydro_19_cat"/>
</dbReference>
<dbReference type="Pfam" id="PF01471">
    <property type="entry name" value="PG_binding_1"/>
    <property type="match status" value="2"/>
</dbReference>
<evidence type="ECO:0000259" key="4">
    <source>
        <dbReference type="Pfam" id="PF20410"/>
    </source>
</evidence>
<evidence type="ECO:0000259" key="2">
    <source>
        <dbReference type="Pfam" id="PF00182"/>
    </source>
</evidence>
<reference evidence="5 6" key="1">
    <citation type="submission" date="2018-08" db="EMBL/GenBank/DDBJ databases">
        <title>Lysobacter sp. zong2l5, whole genome shotgun sequence.</title>
        <authorList>
            <person name="Zhang X."/>
            <person name="Feng G."/>
            <person name="Zhu H."/>
        </authorList>
    </citation>
    <scope>NUCLEOTIDE SEQUENCE [LARGE SCALE GENOMIC DNA]</scope>
    <source>
        <strain evidence="6">zong2l5</strain>
    </source>
</reference>
<name>A0A371K2L2_9GAMM</name>
<dbReference type="Gene3D" id="1.10.530.10">
    <property type="match status" value="1"/>
</dbReference>
<feature type="compositionally biased region" description="Low complexity" evidence="1">
    <location>
        <begin position="379"/>
        <end position="394"/>
    </location>
</feature>
<evidence type="ECO:0000259" key="3">
    <source>
        <dbReference type="Pfam" id="PF01471"/>
    </source>
</evidence>
<feature type="domain" description="Peptidoglycan binding-like" evidence="3">
    <location>
        <begin position="296"/>
        <end position="357"/>
    </location>
</feature>
<dbReference type="OrthoDB" id="5933966at2"/>
<dbReference type="InterPro" id="IPR002477">
    <property type="entry name" value="Peptidoglycan-bd-like"/>
</dbReference>
<feature type="region of interest" description="Disordered" evidence="1">
    <location>
        <begin position="372"/>
        <end position="413"/>
    </location>
</feature>
<feature type="domain" description="Glycoside hydrolase family 19 catalytic" evidence="2">
    <location>
        <begin position="55"/>
        <end position="113"/>
    </location>
</feature>
<comment type="caution">
    <text evidence="5">The sequence shown here is derived from an EMBL/GenBank/DDBJ whole genome shotgun (WGS) entry which is preliminary data.</text>
</comment>
<evidence type="ECO:0000313" key="6">
    <source>
        <dbReference type="Proteomes" id="UP000264492"/>
    </source>
</evidence>
<dbReference type="InterPro" id="IPR023346">
    <property type="entry name" value="Lysozyme-like_dom_sf"/>
</dbReference>
<dbReference type="Pfam" id="PF00182">
    <property type="entry name" value="Glyco_hydro_19"/>
    <property type="match status" value="1"/>
</dbReference>
<dbReference type="GO" id="GO:0016998">
    <property type="term" value="P:cell wall macromolecule catabolic process"/>
    <property type="evidence" value="ECO:0007669"/>
    <property type="project" value="InterPro"/>
</dbReference>
<gene>
    <name evidence="5" type="ORF">DX914_03140</name>
</gene>
<accession>A0A371K2L2</accession>
<feature type="domain" description="Peptidoglycan binding-like" evidence="3">
    <location>
        <begin position="207"/>
        <end position="263"/>
    </location>
</feature>
<dbReference type="Gene3D" id="1.10.101.10">
    <property type="entry name" value="PGBD-like superfamily/PGBD"/>
    <property type="match status" value="2"/>
</dbReference>
<protein>
    <submittedName>
        <fullName evidence="5">Peptidoglycan-binding protein</fullName>
    </submittedName>
</protein>
<dbReference type="InterPro" id="IPR036366">
    <property type="entry name" value="PGBDSf"/>
</dbReference>
<dbReference type="RefSeq" id="WP_115857595.1">
    <property type="nucleotide sequence ID" value="NZ_QTSU01000001.1"/>
</dbReference>
<dbReference type="InterPro" id="IPR036365">
    <property type="entry name" value="PGBD-like_sf"/>
</dbReference>
<dbReference type="SUPFAM" id="SSF53955">
    <property type="entry name" value="Lysozyme-like"/>
    <property type="match status" value="1"/>
</dbReference>
<dbReference type="Proteomes" id="UP000264492">
    <property type="component" value="Unassembled WGS sequence"/>
</dbReference>
<dbReference type="GO" id="GO:0006032">
    <property type="term" value="P:chitin catabolic process"/>
    <property type="evidence" value="ECO:0007669"/>
    <property type="project" value="InterPro"/>
</dbReference>
<feature type="domain" description="X-Tfes XVIPCD" evidence="4">
    <location>
        <begin position="421"/>
        <end position="512"/>
    </location>
</feature>
<dbReference type="EMBL" id="QTSU01000001">
    <property type="protein sequence ID" value="RDZ28153.1"/>
    <property type="molecule type" value="Genomic_DNA"/>
</dbReference>
<sequence length="542" mass="58289">MSDGYGPSAASPISRDQAVRLIVRTCIEEGITDQRQIAYVLATAEHESMNFTKPEEDYGRQQAARLGYQGGEEYFGRGYAHLTHRDNYQRLGEALGRGSDLADNPALAADPEVASRVLVRGMRDGLFTNQRLDQFITADNADYTGARAIVNGSDRAAHIAGLATGWEGRVADLVTSVQRDGVDLTPATPAATDTTLRRGDANARAFEAQQYLAALNVTNNAGRAIAPDGDFGPSTEQAVRNYQRTAGIDPQTGTIDQALMDRMRGEVLQADPNFRLKSITDLYGPLNDRVLNTGDRGDPVADLQGQLRGLGYRDNDGLLDVTRRYDANTLAAVRRFQRDENIEPANGIADERTRDAINARAVERGLPEAAEAVRRRNEAAAVPAQQAPAPQTPAADPPVTAPADQRQGALQPTGGSSTYASLFPQVLGQVHGAERERGIPAGTHSQNLAGVLTVASLRVDINPDRVELNNDGSRARAVEVSRVNDHPAFNRSTEAVHTAAAVNVPQQQSAAEGERVVAERELAQRTATQTQTQTQGTGMRMG</sequence>
<organism evidence="5 6">
    <name type="scientific">Lysobacter silvisoli</name>
    <dbReference type="NCBI Taxonomy" id="2293254"/>
    <lineage>
        <taxon>Bacteria</taxon>
        <taxon>Pseudomonadati</taxon>
        <taxon>Pseudomonadota</taxon>
        <taxon>Gammaproteobacteria</taxon>
        <taxon>Lysobacterales</taxon>
        <taxon>Lysobacteraceae</taxon>
        <taxon>Lysobacter</taxon>
    </lineage>
</organism>
<dbReference type="SUPFAM" id="SSF47090">
    <property type="entry name" value="PGBD-like"/>
    <property type="match status" value="2"/>
</dbReference>
<evidence type="ECO:0000256" key="1">
    <source>
        <dbReference type="SAM" id="MobiDB-lite"/>
    </source>
</evidence>
<keyword evidence="6" id="KW-1185">Reference proteome</keyword>
<dbReference type="GO" id="GO:0004568">
    <property type="term" value="F:chitinase activity"/>
    <property type="evidence" value="ECO:0007669"/>
    <property type="project" value="InterPro"/>
</dbReference>
<dbReference type="Pfam" id="PF20410">
    <property type="entry name" value="X-Tfes_XVIPCD"/>
    <property type="match status" value="1"/>
</dbReference>
<dbReference type="InterPro" id="IPR046519">
    <property type="entry name" value="X-Tfes_XVIPCD"/>
</dbReference>
<evidence type="ECO:0000313" key="5">
    <source>
        <dbReference type="EMBL" id="RDZ28153.1"/>
    </source>
</evidence>
<dbReference type="AlphaFoldDB" id="A0A371K2L2"/>